<evidence type="ECO:0000256" key="1">
    <source>
        <dbReference type="SAM" id="SignalP"/>
    </source>
</evidence>
<keyword evidence="1" id="KW-0732">Signal</keyword>
<dbReference type="EMBL" id="FYEH01000003">
    <property type="protein sequence ID" value="SNB62392.1"/>
    <property type="molecule type" value="Genomic_DNA"/>
</dbReference>
<keyword evidence="3" id="KW-1185">Reference proteome</keyword>
<evidence type="ECO:0000313" key="2">
    <source>
        <dbReference type="EMBL" id="SNB62392.1"/>
    </source>
</evidence>
<feature type="signal peptide" evidence="1">
    <location>
        <begin position="1"/>
        <end position="24"/>
    </location>
</feature>
<dbReference type="Pfam" id="PF08904">
    <property type="entry name" value="EipB_like"/>
    <property type="match status" value="1"/>
</dbReference>
<dbReference type="AlphaFoldDB" id="A0A212QS41"/>
<evidence type="ECO:0000313" key="3">
    <source>
        <dbReference type="Proteomes" id="UP000197065"/>
    </source>
</evidence>
<reference evidence="2 3" key="1">
    <citation type="submission" date="2017-06" db="EMBL/GenBank/DDBJ databases">
        <authorList>
            <person name="Kim H.J."/>
            <person name="Triplett B.A."/>
        </authorList>
    </citation>
    <scope>NUCLEOTIDE SEQUENCE [LARGE SCALE GENOMIC DNA]</scope>
    <source>
        <strain evidence="2 3">B29T1</strain>
    </source>
</reference>
<dbReference type="InterPro" id="IPR015000">
    <property type="entry name" value="EipB-like"/>
</dbReference>
<gene>
    <name evidence="2" type="ORF">SAMN07250955_103107</name>
</gene>
<protein>
    <recommendedName>
        <fullName evidence="4">DUF1849 family protein</fullName>
    </recommendedName>
</protein>
<organism evidence="2 3">
    <name type="scientific">Arboricoccus pini</name>
    <dbReference type="NCBI Taxonomy" id="1963835"/>
    <lineage>
        <taxon>Bacteria</taxon>
        <taxon>Pseudomonadati</taxon>
        <taxon>Pseudomonadota</taxon>
        <taxon>Alphaproteobacteria</taxon>
        <taxon>Geminicoccales</taxon>
        <taxon>Geminicoccaceae</taxon>
        <taxon>Arboricoccus</taxon>
    </lineage>
</organism>
<sequence>MRWLTAPFLSASLALMLTAGPADATDLLSHRAAYRLSLLTADTGIESIRGGLVVEWQAACDGWISNQRLGFVATSGEDDQGFSYDVRFSSWESRDNKNLRFTVSSFEGDQLRDEFKGNAALATLGGPGEALFEQPANEKVELPAGTLFPTEHLRRLISAAEAGEHFVTNQVFDGSGGKGLTQITAVIGKPGDVAASDDDQTRVPNWRVSLAYYGSDDSSDTPDFETEFDLAANGVMRNMRMDYGNFVLKADLEKLEVLPMPSCP</sequence>
<accession>A0A212QS41</accession>
<proteinExistence type="predicted"/>
<dbReference type="Proteomes" id="UP000197065">
    <property type="component" value="Unassembled WGS sequence"/>
</dbReference>
<feature type="chain" id="PRO_5013301661" description="DUF1849 family protein" evidence="1">
    <location>
        <begin position="25"/>
        <end position="264"/>
    </location>
</feature>
<name>A0A212QS41_9PROT</name>
<evidence type="ECO:0008006" key="4">
    <source>
        <dbReference type="Google" id="ProtNLM"/>
    </source>
</evidence>